<evidence type="ECO:0000256" key="1">
    <source>
        <dbReference type="SAM" id="Phobius"/>
    </source>
</evidence>
<protein>
    <recommendedName>
        <fullName evidence="4">DUF5518 domain-containing protein</fullName>
    </recommendedName>
</protein>
<proteinExistence type="predicted"/>
<dbReference type="EMBL" id="BAABKX010000018">
    <property type="protein sequence ID" value="GAA5060232.1"/>
    <property type="molecule type" value="Genomic_DNA"/>
</dbReference>
<gene>
    <name evidence="2" type="ORF">GCM10025751_45150</name>
</gene>
<evidence type="ECO:0008006" key="4">
    <source>
        <dbReference type="Google" id="ProtNLM"/>
    </source>
</evidence>
<accession>A0AAV3UNH5</accession>
<reference evidence="2 3" key="1">
    <citation type="journal article" date="2019" name="Int. J. Syst. Evol. Microbiol.">
        <title>The Global Catalogue of Microorganisms (GCM) 10K type strain sequencing project: providing services to taxonomists for standard genome sequencing and annotation.</title>
        <authorList>
            <consortium name="The Broad Institute Genomics Platform"/>
            <consortium name="The Broad Institute Genome Sequencing Center for Infectious Disease"/>
            <person name="Wu L."/>
            <person name="Ma J."/>
        </authorList>
    </citation>
    <scope>NUCLEOTIDE SEQUENCE [LARGE SCALE GENOMIC DNA]</scope>
    <source>
        <strain evidence="2 3">JCM 17504</strain>
    </source>
</reference>
<evidence type="ECO:0000313" key="2">
    <source>
        <dbReference type="EMBL" id="GAA5060232.1"/>
    </source>
</evidence>
<name>A0AAV3UNH5_9EURY</name>
<dbReference type="RefSeq" id="WP_227773429.1">
    <property type="nucleotide sequence ID" value="NZ_BAABKX010000018.1"/>
</dbReference>
<sequence length="125" mass="12123">MVNKNVYHGAVGTAIAGGVIGILSGSSGLAPWGILGGLIAGWSANTMADGLYDGGLAGLIGGILTLVVIVGVGAINVVLSTGSLNVAGAIGAYVSVVVGLMIIPLFAVEGLVVGSIIPSLRRVLS</sequence>
<dbReference type="GeneID" id="68613625"/>
<organism evidence="2 3">
    <name type="scientific">Haladaptatus pallidirubidus</name>
    <dbReference type="NCBI Taxonomy" id="1008152"/>
    <lineage>
        <taxon>Archaea</taxon>
        <taxon>Methanobacteriati</taxon>
        <taxon>Methanobacteriota</taxon>
        <taxon>Stenosarchaea group</taxon>
        <taxon>Halobacteria</taxon>
        <taxon>Halobacteriales</taxon>
        <taxon>Haladaptataceae</taxon>
        <taxon>Haladaptatus</taxon>
    </lineage>
</organism>
<dbReference type="Proteomes" id="UP001501729">
    <property type="component" value="Unassembled WGS sequence"/>
</dbReference>
<feature type="transmembrane region" description="Helical" evidence="1">
    <location>
        <begin position="90"/>
        <end position="117"/>
    </location>
</feature>
<comment type="caution">
    <text evidence="2">The sequence shown here is derived from an EMBL/GenBank/DDBJ whole genome shotgun (WGS) entry which is preliminary data.</text>
</comment>
<keyword evidence="3" id="KW-1185">Reference proteome</keyword>
<keyword evidence="1" id="KW-0472">Membrane</keyword>
<feature type="transmembrane region" description="Helical" evidence="1">
    <location>
        <begin position="6"/>
        <end position="35"/>
    </location>
</feature>
<keyword evidence="1" id="KW-0812">Transmembrane</keyword>
<keyword evidence="1" id="KW-1133">Transmembrane helix</keyword>
<dbReference type="AlphaFoldDB" id="A0AAV3UNH5"/>
<evidence type="ECO:0000313" key="3">
    <source>
        <dbReference type="Proteomes" id="UP001501729"/>
    </source>
</evidence>
<feature type="transmembrane region" description="Helical" evidence="1">
    <location>
        <begin position="56"/>
        <end position="78"/>
    </location>
</feature>